<feature type="compositionally biased region" description="Polar residues" evidence="1">
    <location>
        <begin position="876"/>
        <end position="897"/>
    </location>
</feature>
<feature type="compositionally biased region" description="Low complexity" evidence="1">
    <location>
        <begin position="219"/>
        <end position="236"/>
    </location>
</feature>
<protein>
    <recommendedName>
        <fullName evidence="5">Apple domain-containing protein</fullName>
    </recommendedName>
</protein>
<keyword evidence="4" id="KW-1185">Reference proteome</keyword>
<feature type="region of interest" description="Disordered" evidence="1">
    <location>
        <begin position="864"/>
        <end position="921"/>
    </location>
</feature>
<dbReference type="OrthoDB" id="3939858at2759"/>
<feature type="chain" id="PRO_5007806963" description="Apple domain-containing protein" evidence="2">
    <location>
        <begin position="20"/>
        <end position="986"/>
    </location>
</feature>
<dbReference type="Proteomes" id="UP000070133">
    <property type="component" value="Unassembled WGS sequence"/>
</dbReference>
<dbReference type="Gene3D" id="3.50.4.10">
    <property type="entry name" value="Hepatocyte Growth Factor"/>
    <property type="match status" value="1"/>
</dbReference>
<gene>
    <name evidence="3" type="ORF">AC578_421</name>
</gene>
<keyword evidence="2" id="KW-0732">Signal</keyword>
<feature type="compositionally biased region" description="Polar residues" evidence="1">
    <location>
        <begin position="828"/>
        <end position="838"/>
    </location>
</feature>
<evidence type="ECO:0000256" key="1">
    <source>
        <dbReference type="SAM" id="MobiDB-lite"/>
    </source>
</evidence>
<reference evidence="3 4" key="1">
    <citation type="submission" date="2015-07" db="EMBL/GenBank/DDBJ databases">
        <title>Comparative genomics of the Sigatoka disease complex on banana suggests a link between parallel evolutionary changes in Pseudocercospora fijiensis and Pseudocercospora eumusae and increased virulence on the banana host.</title>
        <authorList>
            <person name="Chang T.-C."/>
            <person name="Salvucci A."/>
            <person name="Crous P.W."/>
            <person name="Stergiopoulos I."/>
        </authorList>
    </citation>
    <scope>NUCLEOTIDE SEQUENCE [LARGE SCALE GENOMIC DNA]</scope>
    <source>
        <strain evidence="3 4">CBS 114824</strain>
    </source>
</reference>
<organism evidence="3 4">
    <name type="scientific">Pseudocercospora eumusae</name>
    <dbReference type="NCBI Taxonomy" id="321146"/>
    <lineage>
        <taxon>Eukaryota</taxon>
        <taxon>Fungi</taxon>
        <taxon>Dikarya</taxon>
        <taxon>Ascomycota</taxon>
        <taxon>Pezizomycotina</taxon>
        <taxon>Dothideomycetes</taxon>
        <taxon>Dothideomycetidae</taxon>
        <taxon>Mycosphaerellales</taxon>
        <taxon>Mycosphaerellaceae</taxon>
        <taxon>Pseudocercospora</taxon>
    </lineage>
</organism>
<dbReference type="STRING" id="321146.A0A139HXZ3"/>
<feature type="compositionally biased region" description="Gly residues" evidence="1">
    <location>
        <begin position="767"/>
        <end position="780"/>
    </location>
</feature>
<evidence type="ECO:0008006" key="5">
    <source>
        <dbReference type="Google" id="ProtNLM"/>
    </source>
</evidence>
<feature type="region of interest" description="Disordered" evidence="1">
    <location>
        <begin position="967"/>
        <end position="986"/>
    </location>
</feature>
<feature type="compositionally biased region" description="Low complexity" evidence="1">
    <location>
        <begin position="729"/>
        <end position="766"/>
    </location>
</feature>
<name>A0A139HXZ3_9PEZI</name>
<proteinExistence type="predicted"/>
<feature type="compositionally biased region" description="Low complexity" evidence="1">
    <location>
        <begin position="708"/>
        <end position="721"/>
    </location>
</feature>
<evidence type="ECO:0000256" key="2">
    <source>
        <dbReference type="SAM" id="SignalP"/>
    </source>
</evidence>
<feature type="region of interest" description="Disordered" evidence="1">
    <location>
        <begin position="219"/>
        <end position="267"/>
    </location>
</feature>
<comment type="caution">
    <text evidence="3">The sequence shown here is derived from an EMBL/GenBank/DDBJ whole genome shotgun (WGS) entry which is preliminary data.</text>
</comment>
<feature type="signal peptide" evidence="2">
    <location>
        <begin position="1"/>
        <end position="19"/>
    </location>
</feature>
<feature type="region of interest" description="Disordered" evidence="1">
    <location>
        <begin position="695"/>
        <end position="838"/>
    </location>
</feature>
<accession>A0A139HXZ3</accession>
<dbReference type="AlphaFoldDB" id="A0A139HXZ3"/>
<sequence>MRSLSALALGLSLASITSARVANTPAEVQRRNNESQSEKSIWNLYGIFKRLEKKAALATCYQDDFYYAVFNSSWGERLCAEIMNYPNNTVTVGYTPVSTYYYTYTTQYIGTETLVTTVPASTETVTASPIVQRAADSEITAAPQARDVSDMAAAMEKFRGRLANDTSMPPEAWTASFSSACGCQTYAGLVVTATSTASTRVVTVSAFYQGTTTTAATQTSGTVTTTVDASSAATSDEVSEEPPSTTDSGPGPAPTAPGFQCPEDNNSTVSQLVGPERYDYLVLCDTDISDNDFYDRLHYDTYSQCAAACSVANQRFDLPVCQGFSYYATSNSAGNNCFLKGSAETTVAAVGVDSGILLNIAVGVNSSSPSGTATESGPFPEQTTVDPVAASSSLEQILTGSSTSISVVTPTGKPQLPGTGLLVNDPGITSYSTYVSDGSTYSSGTVFSTYWSSDGSWYWSYFTSYTQSWASATTVYGSSETSTSISNSSSSGTDVQSGGPSGEYWMITTTNYTYYYPGGYNVTQVIANETYAANGTEISAATTTLFYVYSTGGAGGIGGSGQNAPSSVSAGIVTSASTWTSVSSTQFVVTGGGGQGGQGGAGGGGAVQTPGPSVVTNTFGTAWSSGAVASGEVASTATIISGGTGGPLTPISSTVISGGTGFGFSTGGSGVVRSSGAPLTPISSTLISGGTGFVSQTGGSGAGPSPTPITSVVVSSATGGASSTGGAGFSNSNNNRSGTESTTTPLPTGSSPSSGLLTPISSTSGVSGTGGASSTGGSGNGTSPLPSGTGSVPFSAPSGPRSGTESTSTPSSTGSAPFSAPSGPRSGTLSTSAPFATGGTTFTEEIPFSTASVPYPFSSGAVPPFSAPSGPRTPGLPSTGTLPLSTGVFSTGTSPFSSGIPPFSAPSGPRTPGLPSSSTPLFPTGTSPPFVSPTTCVTNILGTTTIFVTTTEFGCYSNCPPAGYGAPLTYGPPAASQRAGSGGRQE</sequence>
<evidence type="ECO:0000313" key="3">
    <source>
        <dbReference type="EMBL" id="KXT07351.1"/>
    </source>
</evidence>
<dbReference type="EMBL" id="LFZN01000002">
    <property type="protein sequence ID" value="KXT07351.1"/>
    <property type="molecule type" value="Genomic_DNA"/>
</dbReference>
<feature type="compositionally biased region" description="Low complexity" evidence="1">
    <location>
        <begin position="781"/>
        <end position="827"/>
    </location>
</feature>
<evidence type="ECO:0000313" key="4">
    <source>
        <dbReference type="Proteomes" id="UP000070133"/>
    </source>
</evidence>